<accession>A0A285NPE2</accession>
<name>A0A285NPE2_9AQUI</name>
<dbReference type="AlphaFoldDB" id="A0A285NPE2"/>
<dbReference type="SUPFAM" id="SSF53335">
    <property type="entry name" value="S-adenosyl-L-methionine-dependent methyltransferases"/>
    <property type="match status" value="1"/>
</dbReference>
<evidence type="ECO:0000256" key="1">
    <source>
        <dbReference type="ARBA" id="ARBA00022603"/>
    </source>
</evidence>
<dbReference type="Pfam" id="PF06325">
    <property type="entry name" value="PrmA"/>
    <property type="match status" value="1"/>
</dbReference>
<dbReference type="GO" id="GO:0005840">
    <property type="term" value="C:ribosome"/>
    <property type="evidence" value="ECO:0007669"/>
    <property type="project" value="UniProtKB-KW"/>
</dbReference>
<reference evidence="4" key="1">
    <citation type="submission" date="2017-09" db="EMBL/GenBank/DDBJ databases">
        <authorList>
            <person name="Varghese N."/>
            <person name="Submissions S."/>
        </authorList>
    </citation>
    <scope>NUCLEOTIDE SEQUENCE [LARGE SCALE GENOMIC DNA]</scope>
    <source>
        <strain evidence="4">DSM 2913</strain>
    </source>
</reference>
<evidence type="ECO:0000256" key="2">
    <source>
        <dbReference type="ARBA" id="ARBA00022679"/>
    </source>
</evidence>
<evidence type="ECO:0000313" key="3">
    <source>
        <dbReference type="EMBL" id="SNZ11382.1"/>
    </source>
</evidence>
<keyword evidence="1 3" id="KW-0489">Methyltransferase</keyword>
<dbReference type="EMBL" id="OBEN01000001">
    <property type="protein sequence ID" value="SNZ11382.1"/>
    <property type="molecule type" value="Genomic_DNA"/>
</dbReference>
<dbReference type="InterPro" id="IPR029063">
    <property type="entry name" value="SAM-dependent_MTases_sf"/>
</dbReference>
<dbReference type="GO" id="GO:0032259">
    <property type="term" value="P:methylation"/>
    <property type="evidence" value="ECO:0007669"/>
    <property type="project" value="UniProtKB-KW"/>
</dbReference>
<keyword evidence="2 3" id="KW-0808">Transferase</keyword>
<dbReference type="CDD" id="cd02440">
    <property type="entry name" value="AdoMet_MTases"/>
    <property type="match status" value="1"/>
</dbReference>
<dbReference type="PANTHER" id="PTHR43648:SF1">
    <property type="entry name" value="ELECTRON TRANSFER FLAVOPROTEIN BETA SUBUNIT LYSINE METHYLTRANSFERASE"/>
    <property type="match status" value="1"/>
</dbReference>
<dbReference type="Proteomes" id="UP000218627">
    <property type="component" value="Unassembled WGS sequence"/>
</dbReference>
<keyword evidence="3" id="KW-0687">Ribonucleoprotein</keyword>
<protein>
    <submittedName>
        <fullName evidence="3">[LSU ribosomal protein L11P]-lysine N-methyltransferase</fullName>
    </submittedName>
</protein>
<proteinExistence type="predicted"/>
<gene>
    <name evidence="3" type="ORF">SAMN06265353_0224</name>
</gene>
<dbReference type="InterPro" id="IPR050078">
    <property type="entry name" value="Ribosomal_L11_MeTrfase_PrmA"/>
</dbReference>
<dbReference type="PANTHER" id="PTHR43648">
    <property type="entry name" value="ELECTRON TRANSFER FLAVOPROTEIN BETA SUBUNIT LYSINE METHYLTRANSFERASE"/>
    <property type="match status" value="1"/>
</dbReference>
<sequence length="241" mass="27934">MKYTRYVYSLQEESFYQLLTEYTKGVEILDRKDDKVIFAVYEKLEHLEPLQVQEIRMKHPKSYLKTIRVKDFLIVPCGVKTIFINPGMAFGTGLHASTQICLLLIDEFFKKGWTAIDVGCGSGILSIALEKLGAKEVLAIDIDQIAVRECKKNAKANNTHIKCIKARPQDIRERFDFLCANLEMDIFRKEMEHIKRLFKKRAVFSGIYGKDELDEFLQMLKGFRIVKIKKVKGWFGLVVEI</sequence>
<dbReference type="RefSeq" id="WP_096600219.1">
    <property type="nucleotide sequence ID" value="NZ_OBEN01000001.1"/>
</dbReference>
<dbReference type="Gene3D" id="3.40.50.150">
    <property type="entry name" value="Vaccinia Virus protein VP39"/>
    <property type="match status" value="1"/>
</dbReference>
<dbReference type="GO" id="GO:0008276">
    <property type="term" value="F:protein methyltransferase activity"/>
    <property type="evidence" value="ECO:0007669"/>
    <property type="project" value="TreeGrafter"/>
</dbReference>
<organism evidence="3 4">
    <name type="scientific">Hydrogenobacter hydrogenophilus</name>
    <dbReference type="NCBI Taxonomy" id="35835"/>
    <lineage>
        <taxon>Bacteria</taxon>
        <taxon>Pseudomonadati</taxon>
        <taxon>Aquificota</taxon>
        <taxon>Aquificia</taxon>
        <taxon>Aquificales</taxon>
        <taxon>Aquificaceae</taxon>
        <taxon>Hydrogenobacter</taxon>
    </lineage>
</organism>
<keyword evidence="4" id="KW-1185">Reference proteome</keyword>
<dbReference type="OrthoDB" id="9785995at2"/>
<keyword evidence="3" id="KW-0689">Ribosomal protein</keyword>
<evidence type="ECO:0000313" key="4">
    <source>
        <dbReference type="Proteomes" id="UP000218627"/>
    </source>
</evidence>